<feature type="signal peptide" evidence="1">
    <location>
        <begin position="1"/>
        <end position="18"/>
    </location>
</feature>
<feature type="chain" id="PRO_5007884859" description="Outer membrane protein beta-barrel domain-containing protein" evidence="1">
    <location>
        <begin position="19"/>
        <end position="321"/>
    </location>
</feature>
<comment type="caution">
    <text evidence="2">The sequence shown here is derived from an EMBL/GenBank/DDBJ whole genome shotgun (WGS) entry which is preliminary data.</text>
</comment>
<dbReference type="EMBL" id="AUXZ01000094">
    <property type="protein sequence ID" value="KZN48088.1"/>
    <property type="molecule type" value="Genomic_DNA"/>
</dbReference>
<sequence length="321" mass="35538">MKYSLALFGLFSSVAVNADTTVNAEPLPSFSEIRLGFETINYNESLSDVAGFGELSQSVSVTNPTIRQLSYTGIDDKWGYYIGSAATIATSIDSETWSLKDFGAIQSNDFKVKANEIAFTGAYNYTPAMQITMGMRIYTSSFTRSNFKFVNPGATRFDQALQDLPRDEHDPVARFDLPGQAKDGDDLLQNNPASIVSVVSVTEDQMGVLASLGARYDSKLSKSFENLSWYAEGEITVPVYSHVQNTKFETTSLTDSFNGWGVMARAGVRYQVAEHIAFMTGIDTYYKERSAVSEEVNGRRYRVPNTEYSNISITAGLQWSY</sequence>
<accession>A0A167CUN4</accession>
<proteinExistence type="predicted"/>
<keyword evidence="1" id="KW-0732">Signal</keyword>
<evidence type="ECO:0000313" key="3">
    <source>
        <dbReference type="Proteomes" id="UP000076503"/>
    </source>
</evidence>
<reference evidence="2 3" key="1">
    <citation type="submission" date="2013-07" db="EMBL/GenBank/DDBJ databases">
        <title>Comparative Genomic and Metabolomic Analysis of Twelve Strains of Pseudoalteromonas luteoviolacea.</title>
        <authorList>
            <person name="Vynne N.G."/>
            <person name="Mansson M."/>
            <person name="Gram L."/>
        </authorList>
    </citation>
    <scope>NUCLEOTIDE SEQUENCE [LARGE SCALE GENOMIC DNA]</scope>
    <source>
        <strain evidence="2 3">H33</strain>
    </source>
</reference>
<evidence type="ECO:0008006" key="4">
    <source>
        <dbReference type="Google" id="ProtNLM"/>
    </source>
</evidence>
<name>A0A167CUN4_9GAMM</name>
<dbReference type="Proteomes" id="UP000076503">
    <property type="component" value="Unassembled WGS sequence"/>
</dbReference>
<dbReference type="AlphaFoldDB" id="A0A167CUN4"/>
<dbReference type="RefSeq" id="WP_063363208.1">
    <property type="nucleotide sequence ID" value="NZ_AUXZ01000094.1"/>
</dbReference>
<dbReference type="SUPFAM" id="SSF56925">
    <property type="entry name" value="OMPA-like"/>
    <property type="match status" value="1"/>
</dbReference>
<gene>
    <name evidence="2" type="ORF">N476_22385</name>
</gene>
<dbReference type="PATRIC" id="fig|1365251.3.peg.3942"/>
<dbReference type="InterPro" id="IPR011250">
    <property type="entry name" value="OMP/PagP_B-barrel"/>
</dbReference>
<evidence type="ECO:0000256" key="1">
    <source>
        <dbReference type="SAM" id="SignalP"/>
    </source>
</evidence>
<evidence type="ECO:0000313" key="2">
    <source>
        <dbReference type="EMBL" id="KZN48088.1"/>
    </source>
</evidence>
<organism evidence="2 3">
    <name type="scientific">Pseudoalteromonas luteoviolacea H33</name>
    <dbReference type="NCBI Taxonomy" id="1365251"/>
    <lineage>
        <taxon>Bacteria</taxon>
        <taxon>Pseudomonadati</taxon>
        <taxon>Pseudomonadota</taxon>
        <taxon>Gammaproteobacteria</taxon>
        <taxon>Alteromonadales</taxon>
        <taxon>Pseudoalteromonadaceae</taxon>
        <taxon>Pseudoalteromonas</taxon>
    </lineage>
</organism>
<protein>
    <recommendedName>
        <fullName evidence="4">Outer membrane protein beta-barrel domain-containing protein</fullName>
    </recommendedName>
</protein>